<dbReference type="eggNOG" id="KOG2486">
    <property type="taxonomic scope" value="Eukaryota"/>
</dbReference>
<dbReference type="PANTHER" id="PTHR46498:SF1">
    <property type="entry name" value="GTP-BINDING PROTEIN 8"/>
    <property type="match status" value="1"/>
</dbReference>
<dbReference type="SUPFAM" id="SSF52540">
    <property type="entry name" value="P-loop containing nucleoside triphosphate hydrolases"/>
    <property type="match status" value="1"/>
</dbReference>
<dbReference type="GO" id="GO:0070124">
    <property type="term" value="P:mitochondrial translational initiation"/>
    <property type="evidence" value="ECO:0007669"/>
    <property type="project" value="EnsemblFungi"/>
</dbReference>
<proteinExistence type="predicted"/>
<dbReference type="InterPro" id="IPR005225">
    <property type="entry name" value="Small_GTP-bd"/>
</dbReference>
<dbReference type="NCBIfam" id="TIGR00231">
    <property type="entry name" value="small_GTP"/>
    <property type="match status" value="1"/>
</dbReference>
<evidence type="ECO:0000256" key="2">
    <source>
        <dbReference type="ARBA" id="ARBA00022741"/>
    </source>
</evidence>
<dbReference type="STRING" id="1071380.I2GVI1"/>
<dbReference type="Pfam" id="PF01926">
    <property type="entry name" value="MMR_HSR1"/>
    <property type="match status" value="1"/>
</dbReference>
<dbReference type="CDD" id="cd01876">
    <property type="entry name" value="YihA_EngB"/>
    <property type="match status" value="1"/>
</dbReference>
<dbReference type="InterPro" id="IPR030393">
    <property type="entry name" value="G_ENGB_dom"/>
</dbReference>
<evidence type="ECO:0000256" key="1">
    <source>
        <dbReference type="ARBA" id="ARBA00022723"/>
    </source>
</evidence>
<keyword evidence="3" id="KW-0460">Magnesium</keyword>
<accession>I2GVI1</accession>
<dbReference type="Proteomes" id="UP000002866">
    <property type="component" value="Chromosome 1"/>
</dbReference>
<dbReference type="OrthoDB" id="391988at2759"/>
<keyword evidence="2" id="KW-0547">Nucleotide-binding</keyword>
<dbReference type="GO" id="GO:0099617">
    <property type="term" value="C:matrix side of mitochondrial inner membrane"/>
    <property type="evidence" value="ECO:0007669"/>
    <property type="project" value="EnsemblFungi"/>
</dbReference>
<dbReference type="InterPro" id="IPR006073">
    <property type="entry name" value="GTP-bd"/>
</dbReference>
<dbReference type="GO" id="GO:0070125">
    <property type="term" value="P:mitochondrial translational elongation"/>
    <property type="evidence" value="ECO:0007669"/>
    <property type="project" value="EnsemblFungi"/>
</dbReference>
<evidence type="ECO:0000256" key="4">
    <source>
        <dbReference type="ARBA" id="ARBA00023134"/>
    </source>
</evidence>
<keyword evidence="1" id="KW-0479">Metal-binding</keyword>
<dbReference type="InParanoid" id="I2GVI1"/>
<feature type="domain" description="EngB-type G" evidence="5">
    <location>
        <begin position="105"/>
        <end position="285"/>
    </location>
</feature>
<evidence type="ECO:0000313" key="6">
    <source>
        <dbReference type="EMBL" id="CCH58133.1"/>
    </source>
</evidence>
<gene>
    <name evidence="6" type="primary">TBLA0A03330</name>
    <name evidence="6" type="ORF">TBLA_0A03330</name>
</gene>
<dbReference type="RefSeq" id="XP_004177652.1">
    <property type="nucleotide sequence ID" value="XM_004177604.1"/>
</dbReference>
<dbReference type="PANTHER" id="PTHR46498">
    <property type="entry name" value="GTP-BINDING PROTEIN 8"/>
    <property type="match status" value="1"/>
</dbReference>
<dbReference type="HOGENOM" id="CLU_062874_0_0_1"/>
<dbReference type="InterPro" id="IPR027417">
    <property type="entry name" value="P-loop_NTPase"/>
</dbReference>
<evidence type="ECO:0000256" key="3">
    <source>
        <dbReference type="ARBA" id="ARBA00022842"/>
    </source>
</evidence>
<keyword evidence="4" id="KW-0342">GTP-binding</keyword>
<reference evidence="6 7" key="1">
    <citation type="journal article" date="2011" name="Proc. Natl. Acad. Sci. U.S.A.">
        <title>Evolutionary erosion of yeast sex chromosomes by mating-type switching accidents.</title>
        <authorList>
            <person name="Gordon J.L."/>
            <person name="Armisen D."/>
            <person name="Proux-Wera E."/>
            <person name="Oheigeartaigh S.S."/>
            <person name="Byrne K.P."/>
            <person name="Wolfe K.H."/>
        </authorList>
    </citation>
    <scope>NUCLEOTIDE SEQUENCE [LARGE SCALE GENOMIC DNA]</scope>
    <source>
        <strain evidence="7">ATCC 34711 / CBS 6284 / DSM 70876 / NBRC 10599 / NRRL Y-10934 / UCD 77-7</strain>
    </source>
</reference>
<evidence type="ECO:0000313" key="7">
    <source>
        <dbReference type="Proteomes" id="UP000002866"/>
    </source>
</evidence>
<dbReference type="Gene3D" id="3.40.50.300">
    <property type="entry name" value="P-loop containing nucleotide triphosphate hydrolases"/>
    <property type="match status" value="1"/>
</dbReference>
<protein>
    <recommendedName>
        <fullName evidence="5">EngB-type G domain-containing protein</fullName>
    </recommendedName>
</protein>
<keyword evidence="7" id="KW-1185">Reference proteome</keyword>
<dbReference type="GO" id="GO:0046872">
    <property type="term" value="F:metal ion binding"/>
    <property type="evidence" value="ECO:0007669"/>
    <property type="project" value="UniProtKB-KW"/>
</dbReference>
<organism evidence="6 7">
    <name type="scientific">Henningerozyma blattae (strain ATCC 34711 / CBS 6284 / DSM 70876 / NBRC 10599 / NRRL Y-10934 / UCD 77-7)</name>
    <name type="common">Yeast</name>
    <name type="synonym">Tetrapisispora blattae</name>
    <dbReference type="NCBI Taxonomy" id="1071380"/>
    <lineage>
        <taxon>Eukaryota</taxon>
        <taxon>Fungi</taxon>
        <taxon>Dikarya</taxon>
        <taxon>Ascomycota</taxon>
        <taxon>Saccharomycotina</taxon>
        <taxon>Saccharomycetes</taxon>
        <taxon>Saccharomycetales</taxon>
        <taxon>Saccharomycetaceae</taxon>
        <taxon>Henningerozyma</taxon>
    </lineage>
</organism>
<dbReference type="PROSITE" id="PS51706">
    <property type="entry name" value="G_ENGB"/>
    <property type="match status" value="1"/>
</dbReference>
<dbReference type="AlphaFoldDB" id="I2GVI1"/>
<dbReference type="KEGG" id="tbl:TBLA_0A03330"/>
<evidence type="ECO:0000259" key="5">
    <source>
        <dbReference type="PROSITE" id="PS51706"/>
    </source>
</evidence>
<name>I2GVI1_HENB6</name>
<dbReference type="EMBL" id="HE806316">
    <property type="protein sequence ID" value="CCH58133.1"/>
    <property type="molecule type" value="Genomic_DNA"/>
</dbReference>
<dbReference type="InterPro" id="IPR052279">
    <property type="entry name" value="EngB_GTPase"/>
</dbReference>
<sequence>MKTLTSITKNIVLTTKKRVGPAIPSVKTKKKDVVKNKTIQSTNKKSISIYKWNDLNKSINKVYRYPTDGEINEANYFFNSSKVDFAWANSDPDKLFSLIDRIKHPKPEVLFLGRSNSGKSTLLNNIVTNLHSNSLDRVAKVSKKTGFTKTLNCFTIGNKLNIIDTPGYGQNSSVDQGDLVMKYLKQQKALCRVFLLISAEKSINKWDSSMIDFLSTNRIAYDLVFTKIDKIKHLDSFKKELKDQRLDELPIFPRLILTNSETNKKCLKRYGVDFLRSVILESCNLSKKKL</sequence>
<dbReference type="GeneID" id="14492725"/>
<dbReference type="FunCoup" id="I2GVI1">
    <property type="interactions" value="268"/>
</dbReference>
<dbReference type="OMA" id="WQGELTM"/>
<dbReference type="GO" id="GO:0005525">
    <property type="term" value="F:GTP binding"/>
    <property type="evidence" value="ECO:0007669"/>
    <property type="project" value="UniProtKB-KW"/>
</dbReference>